<sequence>VNNSKSAITLQFDGKEIFWEIGENLIQKLESENIVKQIFPLHDEKTRKKLLKTWAFHWWDFTDQPIDEIYSYYGAKIAIYFAFLGMYTRWLLFLAAFGLTLQLTDFRSMKLVVLPVFFVVVILWAVMFCQFWKRKNSALLAR</sequence>
<keyword evidence="4 5" id="KW-0472">Membrane</keyword>
<evidence type="ECO:0000256" key="5">
    <source>
        <dbReference type="SAM" id="Phobius"/>
    </source>
</evidence>
<evidence type="ECO:0000256" key="1">
    <source>
        <dbReference type="ARBA" id="ARBA00004141"/>
    </source>
</evidence>
<dbReference type="InterPro" id="IPR007632">
    <property type="entry name" value="Anoctamin"/>
</dbReference>
<evidence type="ECO:0000256" key="2">
    <source>
        <dbReference type="ARBA" id="ARBA00022692"/>
    </source>
</evidence>
<keyword evidence="8" id="KW-1185">Reference proteome</keyword>
<feature type="transmembrane region" description="Helical" evidence="5">
    <location>
        <begin position="77"/>
        <end position="99"/>
    </location>
</feature>
<evidence type="ECO:0000313" key="7">
    <source>
        <dbReference type="EMBL" id="MCH92062.1"/>
    </source>
</evidence>
<reference evidence="7 8" key="1">
    <citation type="journal article" date="2018" name="Front. Plant Sci.">
        <title>Red Clover (Trifolium pratense) and Zigzag Clover (T. medium) - A Picture of Genomic Similarities and Differences.</title>
        <authorList>
            <person name="Dluhosova J."/>
            <person name="Istvanek J."/>
            <person name="Nedelnik J."/>
            <person name="Repkova J."/>
        </authorList>
    </citation>
    <scope>NUCLEOTIDE SEQUENCE [LARGE SCALE GENOMIC DNA]</scope>
    <source>
        <strain evidence="8">cv. 10/8</strain>
        <tissue evidence="7">Leaf</tissue>
    </source>
</reference>
<evidence type="ECO:0000313" key="8">
    <source>
        <dbReference type="Proteomes" id="UP000265520"/>
    </source>
</evidence>
<feature type="non-terminal residue" evidence="7">
    <location>
        <position position="1"/>
    </location>
</feature>
<proteinExistence type="predicted"/>
<accession>A0A392MXM4</accession>
<dbReference type="GO" id="GO:0016020">
    <property type="term" value="C:membrane"/>
    <property type="evidence" value="ECO:0007669"/>
    <property type="project" value="UniProtKB-SubCell"/>
</dbReference>
<evidence type="ECO:0000259" key="6">
    <source>
        <dbReference type="Pfam" id="PF04547"/>
    </source>
</evidence>
<feature type="transmembrane region" description="Helical" evidence="5">
    <location>
        <begin position="111"/>
        <end position="132"/>
    </location>
</feature>
<keyword evidence="3 5" id="KW-1133">Transmembrane helix</keyword>
<comment type="subcellular location">
    <subcellularLocation>
        <location evidence="1">Membrane</location>
        <topology evidence="1">Multi-pass membrane protein</topology>
    </subcellularLocation>
</comment>
<comment type="caution">
    <text evidence="7">The sequence shown here is derived from an EMBL/GenBank/DDBJ whole genome shotgun (WGS) entry which is preliminary data.</text>
</comment>
<gene>
    <name evidence="7" type="ORF">A2U01_0012994</name>
</gene>
<dbReference type="Proteomes" id="UP000265520">
    <property type="component" value="Unassembled WGS sequence"/>
</dbReference>
<evidence type="ECO:0000256" key="3">
    <source>
        <dbReference type="ARBA" id="ARBA00022989"/>
    </source>
</evidence>
<dbReference type="AlphaFoldDB" id="A0A392MXM4"/>
<protein>
    <submittedName>
        <fullName evidence="7">Anoctamin-like protein</fullName>
    </submittedName>
</protein>
<dbReference type="PANTHER" id="PTHR12308">
    <property type="entry name" value="ANOCTAMIN"/>
    <property type="match status" value="1"/>
</dbReference>
<evidence type="ECO:0000256" key="4">
    <source>
        <dbReference type="ARBA" id="ARBA00023136"/>
    </source>
</evidence>
<organism evidence="7 8">
    <name type="scientific">Trifolium medium</name>
    <dbReference type="NCBI Taxonomy" id="97028"/>
    <lineage>
        <taxon>Eukaryota</taxon>
        <taxon>Viridiplantae</taxon>
        <taxon>Streptophyta</taxon>
        <taxon>Embryophyta</taxon>
        <taxon>Tracheophyta</taxon>
        <taxon>Spermatophyta</taxon>
        <taxon>Magnoliopsida</taxon>
        <taxon>eudicotyledons</taxon>
        <taxon>Gunneridae</taxon>
        <taxon>Pentapetalae</taxon>
        <taxon>rosids</taxon>
        <taxon>fabids</taxon>
        <taxon>Fabales</taxon>
        <taxon>Fabaceae</taxon>
        <taxon>Papilionoideae</taxon>
        <taxon>50 kb inversion clade</taxon>
        <taxon>NPAAA clade</taxon>
        <taxon>Hologalegina</taxon>
        <taxon>IRL clade</taxon>
        <taxon>Trifolieae</taxon>
        <taxon>Trifolium</taxon>
    </lineage>
</organism>
<dbReference type="InterPro" id="IPR049452">
    <property type="entry name" value="Anoctamin_TM"/>
</dbReference>
<dbReference type="PANTHER" id="PTHR12308:SF73">
    <property type="entry name" value="ANOCTAMIN"/>
    <property type="match status" value="1"/>
</dbReference>
<dbReference type="GO" id="GO:0005254">
    <property type="term" value="F:chloride channel activity"/>
    <property type="evidence" value="ECO:0007669"/>
    <property type="project" value="TreeGrafter"/>
</dbReference>
<feature type="domain" description="Anoctamin transmembrane" evidence="6">
    <location>
        <begin position="69"/>
        <end position="140"/>
    </location>
</feature>
<keyword evidence="2 5" id="KW-0812">Transmembrane</keyword>
<dbReference type="EMBL" id="LXQA010021808">
    <property type="protein sequence ID" value="MCH92062.1"/>
    <property type="molecule type" value="Genomic_DNA"/>
</dbReference>
<dbReference type="Pfam" id="PF04547">
    <property type="entry name" value="Anoctamin"/>
    <property type="match status" value="1"/>
</dbReference>
<name>A0A392MXM4_9FABA</name>